<dbReference type="InterPro" id="IPR005814">
    <property type="entry name" value="Aminotrans_3"/>
</dbReference>
<keyword evidence="5" id="KW-0808">Transferase</keyword>
<organism evidence="5 6">
    <name type="scientific">Shinella curvata</name>
    <dbReference type="NCBI Taxonomy" id="1817964"/>
    <lineage>
        <taxon>Bacteria</taxon>
        <taxon>Pseudomonadati</taxon>
        <taxon>Pseudomonadota</taxon>
        <taxon>Alphaproteobacteria</taxon>
        <taxon>Hyphomicrobiales</taxon>
        <taxon>Rhizobiaceae</taxon>
        <taxon>Shinella</taxon>
    </lineage>
</organism>
<dbReference type="InterPro" id="IPR049704">
    <property type="entry name" value="Aminotrans_3_PPA_site"/>
</dbReference>
<reference evidence="5" key="1">
    <citation type="submission" date="2022-04" db="EMBL/GenBank/DDBJ databases">
        <title>Shinella lacus sp. nov., a novel member of the genus Shinella from water.</title>
        <authorList>
            <person name="Deng Y."/>
        </authorList>
    </citation>
    <scope>NUCLEOTIDE SEQUENCE</scope>
    <source>
        <strain evidence="5">JCM 31239</strain>
    </source>
</reference>
<keyword evidence="5" id="KW-0032">Aminotransferase</keyword>
<dbReference type="PANTHER" id="PTHR43094:SF1">
    <property type="entry name" value="AMINOTRANSFERASE CLASS-III"/>
    <property type="match status" value="1"/>
</dbReference>
<accession>A0ABT8XB46</accession>
<dbReference type="CDD" id="cd00610">
    <property type="entry name" value="OAT_like"/>
    <property type="match status" value="1"/>
</dbReference>
<evidence type="ECO:0000256" key="4">
    <source>
        <dbReference type="RuleBase" id="RU003560"/>
    </source>
</evidence>
<dbReference type="RefSeq" id="WP_244761614.1">
    <property type="nucleotide sequence ID" value="NZ_JALJCJ010000004.1"/>
</dbReference>
<dbReference type="Gene3D" id="3.90.1150.10">
    <property type="entry name" value="Aspartate Aminotransferase, domain 1"/>
    <property type="match status" value="1"/>
</dbReference>
<dbReference type="PIRSF" id="PIRSF000521">
    <property type="entry name" value="Transaminase_4ab_Lys_Orn"/>
    <property type="match status" value="1"/>
</dbReference>
<gene>
    <name evidence="5" type="ORF">GB928_007160</name>
</gene>
<evidence type="ECO:0000256" key="3">
    <source>
        <dbReference type="ARBA" id="ARBA00022898"/>
    </source>
</evidence>
<dbReference type="InterPro" id="IPR015424">
    <property type="entry name" value="PyrdxlP-dep_Trfase"/>
</dbReference>
<evidence type="ECO:0000256" key="2">
    <source>
        <dbReference type="ARBA" id="ARBA00008954"/>
    </source>
</evidence>
<dbReference type="PROSITE" id="PS00600">
    <property type="entry name" value="AA_TRANSFER_CLASS_3"/>
    <property type="match status" value="1"/>
</dbReference>
<dbReference type="SUPFAM" id="SSF53383">
    <property type="entry name" value="PLP-dependent transferases"/>
    <property type="match status" value="1"/>
</dbReference>
<comment type="cofactor">
    <cofactor evidence="1">
        <name>pyridoxal 5'-phosphate</name>
        <dbReference type="ChEBI" id="CHEBI:597326"/>
    </cofactor>
</comment>
<keyword evidence="3 4" id="KW-0663">Pyridoxal phosphate</keyword>
<dbReference type="PANTHER" id="PTHR43094">
    <property type="entry name" value="AMINOTRANSFERASE"/>
    <property type="match status" value="1"/>
</dbReference>
<proteinExistence type="inferred from homology"/>
<dbReference type="Proteomes" id="UP001177080">
    <property type="component" value="Unassembled WGS sequence"/>
</dbReference>
<keyword evidence="6" id="KW-1185">Reference proteome</keyword>
<dbReference type="Pfam" id="PF00202">
    <property type="entry name" value="Aminotran_3"/>
    <property type="match status" value="1"/>
</dbReference>
<dbReference type="NCBIfam" id="NF005447">
    <property type="entry name" value="PRK07036.1"/>
    <property type="match status" value="1"/>
</dbReference>
<evidence type="ECO:0000313" key="5">
    <source>
        <dbReference type="EMBL" id="MDO6120957.1"/>
    </source>
</evidence>
<evidence type="ECO:0000313" key="6">
    <source>
        <dbReference type="Proteomes" id="UP001177080"/>
    </source>
</evidence>
<evidence type="ECO:0000256" key="1">
    <source>
        <dbReference type="ARBA" id="ARBA00001933"/>
    </source>
</evidence>
<comment type="caution">
    <text evidence="5">The sequence shown here is derived from an EMBL/GenBank/DDBJ whole genome shotgun (WGS) entry which is preliminary data.</text>
</comment>
<dbReference type="EMBL" id="WHSC02000002">
    <property type="protein sequence ID" value="MDO6120957.1"/>
    <property type="molecule type" value="Genomic_DNA"/>
</dbReference>
<dbReference type="InterPro" id="IPR015421">
    <property type="entry name" value="PyrdxlP-dep_Trfase_major"/>
</dbReference>
<dbReference type="GO" id="GO:0008483">
    <property type="term" value="F:transaminase activity"/>
    <property type="evidence" value="ECO:0007669"/>
    <property type="project" value="UniProtKB-KW"/>
</dbReference>
<comment type="similarity">
    <text evidence="2 4">Belongs to the class-III pyridoxal-phosphate-dependent aminotransferase family.</text>
</comment>
<dbReference type="InterPro" id="IPR015422">
    <property type="entry name" value="PyrdxlP-dep_Trfase_small"/>
</dbReference>
<dbReference type="Gene3D" id="3.40.640.10">
    <property type="entry name" value="Type I PLP-dependent aspartate aminotransferase-like (Major domain)"/>
    <property type="match status" value="1"/>
</dbReference>
<protein>
    <submittedName>
        <fullName evidence="5">Aminotransferase</fullName>
    </submittedName>
</protein>
<name>A0ABT8XB46_9HYPH</name>
<sequence>MRSTEDYVSAAKRNLFVPAANMEKLGTETLPRLENSGGIYVYDEDGRRLMDGPAGMWCTQIGYQRKEMAEAIAAQAMALSYNSPWYTTNSPAIELAEKIAELTPGDLNRVFFTTGGSTAVDTALRFVEFYNNVLGRPAKKKIIVRKDGYHGSTSLTAACSGREGNWKNFDIANEKIEFISSPNPRLHPGLSGSELVEQLAGEFESKIADLGPENVAVFLAEPLLASGGVIIPPSGYHARFKEICDRHDIIYISDEVVTAFGRCGEWFASEKVFGVVPDIITFAKGVTSGYIPLGGLAISEKLVARISGKEAKGSFFGNGYTYSGHPVSCAAALTNIEIFERDGLLAHVREIGPYFQSSMQALAQLPLVADVRGNGLVVCIECLADKNAAGVTDLDKKIGARIDEIAFEQGLIVRPLGNMCVLSPPLVITKSEIDDMVAILKEAIVRTAREFEAQG</sequence>